<dbReference type="AlphaFoldDB" id="A0AA42CWF5"/>
<dbReference type="RefSeq" id="WP_265271999.1">
    <property type="nucleotide sequence ID" value="NZ_JANFAV010000034.1"/>
</dbReference>
<gene>
    <name evidence="2" type="ORF">NEE01_23605</name>
</gene>
<name>A0AA42CWF5_9SPHN</name>
<evidence type="ECO:0000313" key="3">
    <source>
        <dbReference type="Proteomes" id="UP001165565"/>
    </source>
</evidence>
<organism evidence="2 3">
    <name type="scientific">Sphingomonas lycopersici</name>
    <dbReference type="NCBI Taxonomy" id="2951807"/>
    <lineage>
        <taxon>Bacteria</taxon>
        <taxon>Pseudomonadati</taxon>
        <taxon>Pseudomonadota</taxon>
        <taxon>Alphaproteobacteria</taxon>
        <taxon>Sphingomonadales</taxon>
        <taxon>Sphingomonadaceae</taxon>
        <taxon>Sphingomonas</taxon>
    </lineage>
</organism>
<evidence type="ECO:0000256" key="1">
    <source>
        <dbReference type="SAM" id="SignalP"/>
    </source>
</evidence>
<protein>
    <recommendedName>
        <fullName evidence="4">Lipoprotein</fullName>
    </recommendedName>
</protein>
<feature type="chain" id="PRO_5041240176" description="Lipoprotein" evidence="1">
    <location>
        <begin position="27"/>
        <end position="120"/>
    </location>
</feature>
<dbReference type="Proteomes" id="UP001165565">
    <property type="component" value="Unassembled WGS sequence"/>
</dbReference>
<evidence type="ECO:0000313" key="2">
    <source>
        <dbReference type="EMBL" id="MCW6537771.1"/>
    </source>
</evidence>
<dbReference type="PROSITE" id="PS51257">
    <property type="entry name" value="PROKAR_LIPOPROTEIN"/>
    <property type="match status" value="1"/>
</dbReference>
<dbReference type="EMBL" id="JANFAV010000034">
    <property type="protein sequence ID" value="MCW6537771.1"/>
    <property type="molecule type" value="Genomic_DNA"/>
</dbReference>
<sequence>MTKRSSVIARASIAAAGLSLALAGCAASRERISLTLQDYGLDQRRANCASDFLHGHLSDRQLDRLSRAAVQHRGGYRRGPMTFGDLLRISAALGDANIPLSVGAAAVACGVAGDMPLPRF</sequence>
<reference evidence="2" key="1">
    <citation type="submission" date="2022-06" db="EMBL/GenBank/DDBJ databases">
        <title>Sphingomonas sp. nov. isolated from rhizosphere soil of tomato.</title>
        <authorList>
            <person name="Dong H."/>
            <person name="Gao R."/>
        </authorList>
    </citation>
    <scope>NUCLEOTIDE SEQUENCE</scope>
    <source>
        <strain evidence="2">MMSM24</strain>
    </source>
</reference>
<proteinExistence type="predicted"/>
<comment type="caution">
    <text evidence="2">The sequence shown here is derived from an EMBL/GenBank/DDBJ whole genome shotgun (WGS) entry which is preliminary data.</text>
</comment>
<feature type="signal peptide" evidence="1">
    <location>
        <begin position="1"/>
        <end position="26"/>
    </location>
</feature>
<keyword evidence="3" id="KW-1185">Reference proteome</keyword>
<evidence type="ECO:0008006" key="4">
    <source>
        <dbReference type="Google" id="ProtNLM"/>
    </source>
</evidence>
<keyword evidence="1" id="KW-0732">Signal</keyword>
<accession>A0AA42CWF5</accession>